<proteinExistence type="predicted"/>
<name>A0A921EIM5_LACJH</name>
<protein>
    <submittedName>
        <fullName evidence="2">DUF669 domain-containing protein</fullName>
    </submittedName>
</protein>
<evidence type="ECO:0000313" key="3">
    <source>
        <dbReference type="Proteomes" id="UP000732527"/>
    </source>
</evidence>
<organism evidence="2 3">
    <name type="scientific">Lactobacillus johnsonii</name>
    <dbReference type="NCBI Taxonomy" id="33959"/>
    <lineage>
        <taxon>Bacteria</taxon>
        <taxon>Bacillati</taxon>
        <taxon>Bacillota</taxon>
        <taxon>Bacilli</taxon>
        <taxon>Lactobacillales</taxon>
        <taxon>Lactobacillaceae</taxon>
        <taxon>Lactobacillus</taxon>
    </lineage>
</organism>
<reference evidence="2" key="1">
    <citation type="journal article" date="2021" name="PeerJ">
        <title>Extensive microbial diversity within the chicken gut microbiome revealed by metagenomics and culture.</title>
        <authorList>
            <person name="Gilroy R."/>
            <person name="Ravi A."/>
            <person name="Getino M."/>
            <person name="Pursley I."/>
            <person name="Horton D.L."/>
            <person name="Alikhan N.F."/>
            <person name="Baker D."/>
            <person name="Gharbi K."/>
            <person name="Hall N."/>
            <person name="Watson M."/>
            <person name="Adriaenssens E.M."/>
            <person name="Foster-Nyarko E."/>
            <person name="Jarju S."/>
            <person name="Secka A."/>
            <person name="Antonio M."/>
            <person name="Oren A."/>
            <person name="Chaudhuri R.R."/>
            <person name="La Ragione R."/>
            <person name="Hildebrand F."/>
            <person name="Pallen M.J."/>
        </authorList>
    </citation>
    <scope>NUCLEOTIDE SEQUENCE</scope>
    <source>
        <strain evidence="2">CHK192-2623</strain>
    </source>
</reference>
<feature type="region of interest" description="Disordered" evidence="1">
    <location>
        <begin position="150"/>
        <end position="175"/>
    </location>
</feature>
<dbReference type="InterPro" id="IPR007731">
    <property type="entry name" value="DUF669"/>
</dbReference>
<sequence>MTLFTTNYKNLENNDNKPVPEGVYEVIIEDTHPDATPGGTEYISMNLRIRKDLDKALPNTNGKQHNRVVFMNIWKRKKTNKYDPSDLNFIMKAAGYPENTPVADWDDWSDKLIGKAVKVKVTIDKFEYKGKSEEINQVWANSFRKTDYPLRNAQAEDPFKETNNSDGISDKDLPF</sequence>
<dbReference type="EMBL" id="DYYQ01000011">
    <property type="protein sequence ID" value="HJE48828.1"/>
    <property type="molecule type" value="Genomic_DNA"/>
</dbReference>
<reference evidence="2" key="2">
    <citation type="submission" date="2021-09" db="EMBL/GenBank/DDBJ databases">
        <authorList>
            <person name="Gilroy R."/>
        </authorList>
    </citation>
    <scope>NUCLEOTIDE SEQUENCE</scope>
    <source>
        <strain evidence="2">CHK192-2623</strain>
    </source>
</reference>
<gene>
    <name evidence="2" type="ORF">K8V69_01385</name>
</gene>
<evidence type="ECO:0000256" key="1">
    <source>
        <dbReference type="SAM" id="MobiDB-lite"/>
    </source>
</evidence>
<accession>A0A921EIM5</accession>
<evidence type="ECO:0000313" key="2">
    <source>
        <dbReference type="EMBL" id="HJE48828.1"/>
    </source>
</evidence>
<dbReference type="Pfam" id="PF05037">
    <property type="entry name" value="DUF669"/>
    <property type="match status" value="1"/>
</dbReference>
<dbReference type="AlphaFoldDB" id="A0A921EIM5"/>
<comment type="caution">
    <text evidence="2">The sequence shown here is derived from an EMBL/GenBank/DDBJ whole genome shotgun (WGS) entry which is preliminary data.</text>
</comment>
<dbReference type="Proteomes" id="UP000732527">
    <property type="component" value="Unassembled WGS sequence"/>
</dbReference>